<evidence type="ECO:0000313" key="2">
    <source>
        <dbReference type="EMBL" id="MCE7009956.1"/>
    </source>
</evidence>
<protein>
    <recommendedName>
        <fullName evidence="4">PPE family protein</fullName>
    </recommendedName>
</protein>
<feature type="compositionally biased region" description="Pro residues" evidence="1">
    <location>
        <begin position="253"/>
        <end position="262"/>
    </location>
</feature>
<dbReference type="Proteomes" id="UP001521150">
    <property type="component" value="Unassembled WGS sequence"/>
</dbReference>
<proteinExistence type="predicted"/>
<comment type="caution">
    <text evidence="2">The sequence shown here is derived from an EMBL/GenBank/DDBJ whole genome shotgun (WGS) entry which is preliminary data.</text>
</comment>
<accession>A0ABS8ZTL9</accession>
<evidence type="ECO:0000256" key="1">
    <source>
        <dbReference type="SAM" id="MobiDB-lite"/>
    </source>
</evidence>
<sequence>MREMFLSGEGIYNNFQQGQGGEKLSSAAALVNELSKLYNEQADEIKKLVGETEAVWKGGASGAAQRGLGPLAVEHALAAPALSSAQDLTNRQVGSFDDAKNRVIPVPPAPEKVDPLAAFMNPGAMVTYGEQLGAHKAAAQHNVDVMRGYENASVYNMNMPQSYGQITGDQSEIRVATATPVNPGGGGESGGPGSGRDNPNPPDGGNQPGGSGFGPAGGGGSAAGGGPAGPGTSGGGGAAVVGSPPQGTTPSGHVPPPAPPVGVPGGGTGAPVGGVPQGGPGSGYLGSVIGPLGGSDVGAGSGGRGGSGAGAGLGAGGRGPGSGSPGAGGPGAGGPGVGGRPGVGPVGEPIAGQSAGARSGGVAGRGGPGGMPLGAVPGKGQGGEDEEHERPSFLREPDPEGVFGTDEITAPPVIGGQP</sequence>
<dbReference type="RefSeq" id="WP_233731447.1">
    <property type="nucleotide sequence ID" value="NZ_JAJVCN010000004.1"/>
</dbReference>
<feature type="compositionally biased region" description="Gly residues" evidence="1">
    <location>
        <begin position="358"/>
        <end position="381"/>
    </location>
</feature>
<gene>
    <name evidence="2" type="ORF">LWC34_45195</name>
</gene>
<organism evidence="2 3">
    <name type="scientific">Kibdelosporangium philippinense</name>
    <dbReference type="NCBI Taxonomy" id="211113"/>
    <lineage>
        <taxon>Bacteria</taxon>
        <taxon>Bacillati</taxon>
        <taxon>Actinomycetota</taxon>
        <taxon>Actinomycetes</taxon>
        <taxon>Pseudonocardiales</taxon>
        <taxon>Pseudonocardiaceae</taxon>
        <taxon>Kibdelosporangium</taxon>
    </lineage>
</organism>
<reference evidence="2 3" key="1">
    <citation type="submission" date="2021-12" db="EMBL/GenBank/DDBJ databases">
        <title>Genome sequence of Kibdelosporangium philippinense ATCC 49844.</title>
        <authorList>
            <person name="Fedorov E.A."/>
            <person name="Omeragic M."/>
            <person name="Shalygina K.F."/>
            <person name="Maclea K.S."/>
        </authorList>
    </citation>
    <scope>NUCLEOTIDE SEQUENCE [LARGE SCALE GENOMIC DNA]</scope>
    <source>
        <strain evidence="2 3">ATCC 49844</strain>
    </source>
</reference>
<dbReference type="EMBL" id="JAJVCN010000004">
    <property type="protein sequence ID" value="MCE7009956.1"/>
    <property type="molecule type" value="Genomic_DNA"/>
</dbReference>
<evidence type="ECO:0000313" key="3">
    <source>
        <dbReference type="Proteomes" id="UP001521150"/>
    </source>
</evidence>
<evidence type="ECO:0008006" key="4">
    <source>
        <dbReference type="Google" id="ProtNLM"/>
    </source>
</evidence>
<feature type="compositionally biased region" description="Gly residues" evidence="1">
    <location>
        <begin position="291"/>
        <end position="345"/>
    </location>
</feature>
<keyword evidence="3" id="KW-1185">Reference proteome</keyword>
<feature type="compositionally biased region" description="Gly residues" evidence="1">
    <location>
        <begin position="183"/>
        <end position="194"/>
    </location>
</feature>
<feature type="compositionally biased region" description="Basic and acidic residues" evidence="1">
    <location>
        <begin position="388"/>
        <end position="398"/>
    </location>
</feature>
<dbReference type="InterPro" id="IPR038332">
    <property type="entry name" value="PPE_sf"/>
</dbReference>
<feature type="compositionally biased region" description="Low complexity" evidence="1">
    <location>
        <begin position="240"/>
        <end position="252"/>
    </location>
</feature>
<feature type="region of interest" description="Disordered" evidence="1">
    <location>
        <begin position="177"/>
        <end position="418"/>
    </location>
</feature>
<dbReference type="Gene3D" id="1.20.1260.20">
    <property type="entry name" value="PPE superfamily"/>
    <property type="match status" value="1"/>
</dbReference>
<feature type="compositionally biased region" description="Gly residues" evidence="1">
    <location>
        <begin position="263"/>
        <end position="284"/>
    </location>
</feature>
<name>A0ABS8ZTL9_9PSEU</name>
<feature type="compositionally biased region" description="Gly residues" evidence="1">
    <location>
        <begin position="206"/>
        <end position="239"/>
    </location>
</feature>